<sequence>MCRSIASEDISIPQQTENNTLLPQVNQLLLR</sequence>
<dbReference type="AlphaFoldDB" id="A0A0E9UQR4"/>
<reference evidence="1" key="1">
    <citation type="submission" date="2014-11" db="EMBL/GenBank/DDBJ databases">
        <authorList>
            <person name="Amaro Gonzalez C."/>
        </authorList>
    </citation>
    <scope>NUCLEOTIDE SEQUENCE</scope>
</reference>
<reference evidence="1" key="2">
    <citation type="journal article" date="2015" name="Fish Shellfish Immunol.">
        <title>Early steps in the European eel (Anguilla anguilla)-Vibrio vulnificus interaction in the gills: Role of the RtxA13 toxin.</title>
        <authorList>
            <person name="Callol A."/>
            <person name="Pajuelo D."/>
            <person name="Ebbesson L."/>
            <person name="Teles M."/>
            <person name="MacKenzie S."/>
            <person name="Amaro C."/>
        </authorList>
    </citation>
    <scope>NUCLEOTIDE SEQUENCE</scope>
</reference>
<proteinExistence type="predicted"/>
<organism evidence="1">
    <name type="scientific">Anguilla anguilla</name>
    <name type="common">European freshwater eel</name>
    <name type="synonym">Muraena anguilla</name>
    <dbReference type="NCBI Taxonomy" id="7936"/>
    <lineage>
        <taxon>Eukaryota</taxon>
        <taxon>Metazoa</taxon>
        <taxon>Chordata</taxon>
        <taxon>Craniata</taxon>
        <taxon>Vertebrata</taxon>
        <taxon>Euteleostomi</taxon>
        <taxon>Actinopterygii</taxon>
        <taxon>Neopterygii</taxon>
        <taxon>Teleostei</taxon>
        <taxon>Anguilliformes</taxon>
        <taxon>Anguillidae</taxon>
        <taxon>Anguilla</taxon>
    </lineage>
</organism>
<protein>
    <submittedName>
        <fullName evidence="1">Uncharacterized protein</fullName>
    </submittedName>
</protein>
<dbReference type="EMBL" id="GBXM01040410">
    <property type="protein sequence ID" value="JAH68167.1"/>
    <property type="molecule type" value="Transcribed_RNA"/>
</dbReference>
<evidence type="ECO:0000313" key="1">
    <source>
        <dbReference type="EMBL" id="JAH68167.1"/>
    </source>
</evidence>
<name>A0A0E9UQR4_ANGAN</name>
<accession>A0A0E9UQR4</accession>